<evidence type="ECO:0000313" key="13">
    <source>
        <dbReference type="EMBL" id="OQR70007.1"/>
    </source>
</evidence>
<name>A0A1V9X8X2_9ACAR</name>
<dbReference type="Pfam" id="PF00240">
    <property type="entry name" value="ubiquitin"/>
    <property type="match status" value="1"/>
</dbReference>
<evidence type="ECO:0000259" key="10">
    <source>
        <dbReference type="PROSITE" id="PS50030"/>
    </source>
</evidence>
<dbReference type="SUPFAM" id="SSF50630">
    <property type="entry name" value="Acid proteases"/>
    <property type="match status" value="1"/>
</dbReference>
<keyword evidence="5" id="KW-0645">Protease</keyword>
<dbReference type="InterPro" id="IPR033882">
    <property type="entry name" value="DDI1_N"/>
</dbReference>
<dbReference type="PROSITE" id="PS50030">
    <property type="entry name" value="UBA"/>
    <property type="match status" value="1"/>
</dbReference>
<dbReference type="CDD" id="cd01796">
    <property type="entry name" value="Ubl_Ddi1_like"/>
    <property type="match status" value="1"/>
</dbReference>
<dbReference type="SMART" id="SM00213">
    <property type="entry name" value="UBQ"/>
    <property type="match status" value="1"/>
</dbReference>
<dbReference type="GO" id="GO:0006508">
    <property type="term" value="P:proteolysis"/>
    <property type="evidence" value="ECO:0007669"/>
    <property type="project" value="UniProtKB-KW"/>
</dbReference>
<dbReference type="InterPro" id="IPR019103">
    <property type="entry name" value="Peptidase_aspartic_DDI1-type"/>
</dbReference>
<dbReference type="InterPro" id="IPR029071">
    <property type="entry name" value="Ubiquitin-like_domsf"/>
</dbReference>
<dbReference type="InterPro" id="IPR021109">
    <property type="entry name" value="Peptidase_aspartic_dom_sf"/>
</dbReference>
<feature type="compositionally biased region" description="Low complexity" evidence="9">
    <location>
        <begin position="355"/>
        <end position="370"/>
    </location>
</feature>
<dbReference type="InterPro" id="IPR001995">
    <property type="entry name" value="Peptidase_A2_cat"/>
</dbReference>
<dbReference type="InterPro" id="IPR009060">
    <property type="entry name" value="UBA-like_sf"/>
</dbReference>
<keyword evidence="6" id="KW-0064">Aspartyl protease</keyword>
<evidence type="ECO:0000256" key="1">
    <source>
        <dbReference type="ARBA" id="ARBA00004496"/>
    </source>
</evidence>
<dbReference type="GO" id="GO:0015031">
    <property type="term" value="P:protein transport"/>
    <property type="evidence" value="ECO:0007669"/>
    <property type="project" value="UniProtKB-KW"/>
</dbReference>
<sequence>MKVTLSTLNGDVYVLDVPADMELENFKALAESEVGIPASEIVLLHNMRPLEGDKRPLSEQGVSEGDILLIERGGSNGLARPQGATVRRDAPAVSRVSPDDLAFNGEANVAALRDRLLANHEMLATLRNNYPLLADAVHEGLEPFKRTLADMQKKQAEREMARIRMLSADPFDPEAQQLIAEHIRQQNINSNMEAAMEYHPESFGLVTMLYINCRVNGHPVKAFVDSGAQSTIISAACAERCGIMRLVDPRWGGIAKGVGTQKIIGRIHLVAIEIEKDFLSSNLSVLEIQSMDMLLGLDMLKRHQCVIDLKRNCLVIGTTGTETRFLPESELPVRARMGAEPMDQDFPTHNKLEGAAASTSGASTSHTDTGLATKNSTVSGAQPGVPDGANGTLHDEKTISDICALGFKREDAIRELTTAKGDKNKAIGALFAKSFVIPK</sequence>
<accession>A0A1V9X8X2</accession>
<dbReference type="Pfam" id="PF24669">
    <property type="entry name" value="Ddi2_HDD"/>
    <property type="match status" value="1"/>
</dbReference>
<keyword evidence="3" id="KW-0813">Transport</keyword>
<feature type="domain" description="Peptidase A2" evidence="12">
    <location>
        <begin position="220"/>
        <end position="299"/>
    </location>
</feature>
<dbReference type="PANTHER" id="PTHR15397">
    <property type="entry name" value="SODIUM-GLUCOSE COTRANSPORTER REGULATORY PROTEIN -RELATED"/>
    <property type="match status" value="1"/>
</dbReference>
<dbReference type="SUPFAM" id="SSF54236">
    <property type="entry name" value="Ubiquitin-like"/>
    <property type="match status" value="1"/>
</dbReference>
<dbReference type="Proteomes" id="UP000192247">
    <property type="component" value="Unassembled WGS sequence"/>
</dbReference>
<evidence type="ECO:0000256" key="9">
    <source>
        <dbReference type="SAM" id="MobiDB-lite"/>
    </source>
</evidence>
<dbReference type="AlphaFoldDB" id="A0A1V9X8X2"/>
<dbReference type="GO" id="GO:0005737">
    <property type="term" value="C:cytoplasm"/>
    <property type="evidence" value="ECO:0007669"/>
    <property type="project" value="UniProtKB-SubCell"/>
</dbReference>
<reference evidence="13 14" key="1">
    <citation type="journal article" date="2017" name="Gigascience">
        <title>Draft genome of the honey bee ectoparasitic mite, Tropilaelaps mercedesae, is shaped by the parasitic life history.</title>
        <authorList>
            <person name="Dong X."/>
            <person name="Armstrong S.D."/>
            <person name="Xia D."/>
            <person name="Makepeace B.L."/>
            <person name="Darby A.C."/>
            <person name="Kadowaki T."/>
        </authorList>
    </citation>
    <scope>NUCLEOTIDE SEQUENCE [LARGE SCALE GENOMIC DNA]</scope>
    <source>
        <strain evidence="13">Wuxi-XJTLU</strain>
    </source>
</reference>
<dbReference type="FunCoup" id="A0A1V9X8X2">
    <property type="interactions" value="1311"/>
</dbReference>
<keyword evidence="7" id="KW-0378">Hydrolase</keyword>
<evidence type="ECO:0000256" key="8">
    <source>
        <dbReference type="ARBA" id="ARBA00022927"/>
    </source>
</evidence>
<proteinExistence type="inferred from homology"/>
<dbReference type="PANTHER" id="PTHR15397:SF3">
    <property type="entry name" value="DNA DAMAGE INDUCIBLE 1 HOMOLOG 2"/>
    <property type="match status" value="1"/>
</dbReference>
<evidence type="ECO:0000256" key="7">
    <source>
        <dbReference type="ARBA" id="ARBA00022801"/>
    </source>
</evidence>
<dbReference type="PROSITE" id="PS50053">
    <property type="entry name" value="UBIQUITIN_2"/>
    <property type="match status" value="1"/>
</dbReference>
<dbReference type="SUPFAM" id="SSF46934">
    <property type="entry name" value="UBA-like"/>
    <property type="match status" value="1"/>
</dbReference>
<gene>
    <name evidence="13" type="ORF">BIW11_11909</name>
</gene>
<dbReference type="OrthoDB" id="1047367at2759"/>
<evidence type="ECO:0000256" key="2">
    <source>
        <dbReference type="ARBA" id="ARBA00009136"/>
    </source>
</evidence>
<protein>
    <submittedName>
        <fullName evidence="13">Protein DDI12 isoform 1</fullName>
    </submittedName>
</protein>
<evidence type="ECO:0000259" key="11">
    <source>
        <dbReference type="PROSITE" id="PS50053"/>
    </source>
</evidence>
<dbReference type="InterPro" id="IPR015940">
    <property type="entry name" value="UBA"/>
</dbReference>
<comment type="similarity">
    <text evidence="2">Belongs to the DDI1 family.</text>
</comment>
<comment type="subcellular location">
    <subcellularLocation>
        <location evidence="1">Cytoplasm</location>
    </subcellularLocation>
</comment>
<keyword evidence="14" id="KW-1185">Reference proteome</keyword>
<dbReference type="FunFam" id="2.40.70.10:FF:000005">
    <property type="entry name" value="DNA damage inducible 1 homolog 2"/>
    <property type="match status" value="1"/>
</dbReference>
<dbReference type="GO" id="GO:0004190">
    <property type="term" value="F:aspartic-type endopeptidase activity"/>
    <property type="evidence" value="ECO:0007669"/>
    <property type="project" value="UniProtKB-KW"/>
</dbReference>
<evidence type="ECO:0000256" key="5">
    <source>
        <dbReference type="ARBA" id="ARBA00022670"/>
    </source>
</evidence>
<dbReference type="Pfam" id="PF09668">
    <property type="entry name" value="Asp_protease"/>
    <property type="match status" value="1"/>
</dbReference>
<keyword evidence="8" id="KW-0653">Protein transport</keyword>
<keyword evidence="4" id="KW-0963">Cytoplasm</keyword>
<dbReference type="EMBL" id="MNPL01018924">
    <property type="protein sequence ID" value="OQR70007.1"/>
    <property type="molecule type" value="Genomic_DNA"/>
</dbReference>
<feature type="domain" description="UBA" evidence="10">
    <location>
        <begin position="393"/>
        <end position="433"/>
    </location>
</feature>
<dbReference type="STRING" id="418985.A0A1V9X8X2"/>
<dbReference type="InterPro" id="IPR057273">
    <property type="entry name" value="Ddi1/2_HDD"/>
</dbReference>
<dbReference type="CDD" id="cd05479">
    <property type="entry name" value="RP_DDI"/>
    <property type="match status" value="1"/>
</dbReference>
<evidence type="ECO:0000259" key="12">
    <source>
        <dbReference type="PROSITE" id="PS50175"/>
    </source>
</evidence>
<evidence type="ECO:0000313" key="14">
    <source>
        <dbReference type="Proteomes" id="UP000192247"/>
    </source>
</evidence>
<dbReference type="Gene3D" id="2.40.70.10">
    <property type="entry name" value="Acid Proteases"/>
    <property type="match status" value="1"/>
</dbReference>
<feature type="domain" description="Ubiquitin-like" evidence="11">
    <location>
        <begin position="1"/>
        <end position="77"/>
    </location>
</feature>
<dbReference type="InParanoid" id="A0A1V9X8X2"/>
<evidence type="ECO:0000256" key="6">
    <source>
        <dbReference type="ARBA" id="ARBA00022750"/>
    </source>
</evidence>
<dbReference type="InterPro" id="IPR000626">
    <property type="entry name" value="Ubiquitin-like_dom"/>
</dbReference>
<evidence type="ECO:0000256" key="3">
    <source>
        <dbReference type="ARBA" id="ARBA00022448"/>
    </source>
</evidence>
<comment type="caution">
    <text evidence="13">The sequence shown here is derived from an EMBL/GenBank/DDBJ whole genome shotgun (WGS) entry which is preliminary data.</text>
</comment>
<evidence type="ECO:0000256" key="4">
    <source>
        <dbReference type="ARBA" id="ARBA00022490"/>
    </source>
</evidence>
<dbReference type="Gene3D" id="3.10.20.90">
    <property type="entry name" value="Phosphatidylinositol 3-kinase Catalytic Subunit, Chain A, domain 1"/>
    <property type="match status" value="1"/>
</dbReference>
<feature type="region of interest" description="Disordered" evidence="9">
    <location>
        <begin position="355"/>
        <end position="393"/>
    </location>
</feature>
<dbReference type="PROSITE" id="PS50175">
    <property type="entry name" value="ASP_PROT_RETROV"/>
    <property type="match status" value="1"/>
</dbReference>
<organism evidence="13 14">
    <name type="scientific">Tropilaelaps mercedesae</name>
    <dbReference type="NCBI Taxonomy" id="418985"/>
    <lineage>
        <taxon>Eukaryota</taxon>
        <taxon>Metazoa</taxon>
        <taxon>Ecdysozoa</taxon>
        <taxon>Arthropoda</taxon>
        <taxon>Chelicerata</taxon>
        <taxon>Arachnida</taxon>
        <taxon>Acari</taxon>
        <taxon>Parasitiformes</taxon>
        <taxon>Mesostigmata</taxon>
        <taxon>Gamasina</taxon>
        <taxon>Dermanyssoidea</taxon>
        <taxon>Laelapidae</taxon>
        <taxon>Tropilaelaps</taxon>
    </lineage>
</organism>
<dbReference type="Gene3D" id="1.10.8.10">
    <property type="entry name" value="DNA helicase RuvA subunit, C-terminal domain"/>
    <property type="match status" value="1"/>
</dbReference>